<reference evidence="3" key="2">
    <citation type="submission" date="2015-01" db="EMBL/GenBank/DDBJ databases">
        <title>Evolutionary Origins and Diversification of the Mycorrhizal Mutualists.</title>
        <authorList>
            <consortium name="DOE Joint Genome Institute"/>
            <consortium name="Mycorrhizal Genomics Consortium"/>
            <person name="Kohler A."/>
            <person name="Kuo A."/>
            <person name="Nagy L.G."/>
            <person name="Floudas D."/>
            <person name="Copeland A."/>
            <person name="Barry K.W."/>
            <person name="Cichocki N."/>
            <person name="Veneault-Fourrey C."/>
            <person name="LaButti K."/>
            <person name="Lindquist E.A."/>
            <person name="Lipzen A."/>
            <person name="Lundell T."/>
            <person name="Morin E."/>
            <person name="Murat C."/>
            <person name="Riley R."/>
            <person name="Ohm R."/>
            <person name="Sun H."/>
            <person name="Tunlid A."/>
            <person name="Henrissat B."/>
            <person name="Grigoriev I.V."/>
            <person name="Hibbett D.S."/>
            <person name="Martin F."/>
        </authorList>
    </citation>
    <scope>NUCLEOTIDE SEQUENCE [LARGE SCALE GENOMIC DNA]</scope>
    <source>
        <strain evidence="3">Ve08.2h10</strain>
    </source>
</reference>
<evidence type="ECO:0000256" key="1">
    <source>
        <dbReference type="SAM" id="MobiDB-lite"/>
    </source>
</evidence>
<dbReference type="HOGENOM" id="CLU_197736_0_0_1"/>
<dbReference type="AlphaFoldDB" id="A0A0D0C8E1"/>
<reference evidence="2 3" key="1">
    <citation type="submission" date="2014-04" db="EMBL/GenBank/DDBJ databases">
        <authorList>
            <consortium name="DOE Joint Genome Institute"/>
            <person name="Kuo A."/>
            <person name="Kohler A."/>
            <person name="Jargeat P."/>
            <person name="Nagy L.G."/>
            <person name="Floudas D."/>
            <person name="Copeland A."/>
            <person name="Barry K.W."/>
            <person name="Cichocki N."/>
            <person name="Veneault-Fourrey C."/>
            <person name="LaButti K."/>
            <person name="Lindquist E.A."/>
            <person name="Lipzen A."/>
            <person name="Lundell T."/>
            <person name="Morin E."/>
            <person name="Murat C."/>
            <person name="Sun H."/>
            <person name="Tunlid A."/>
            <person name="Henrissat B."/>
            <person name="Grigoriev I.V."/>
            <person name="Hibbett D.S."/>
            <person name="Martin F."/>
            <person name="Nordberg H.P."/>
            <person name="Cantor M.N."/>
            <person name="Hua S.X."/>
        </authorList>
    </citation>
    <scope>NUCLEOTIDE SEQUENCE [LARGE SCALE GENOMIC DNA]</scope>
    <source>
        <strain evidence="2 3">Ve08.2h10</strain>
    </source>
</reference>
<feature type="region of interest" description="Disordered" evidence="1">
    <location>
        <begin position="1"/>
        <end position="61"/>
    </location>
</feature>
<evidence type="ECO:0000313" key="2">
    <source>
        <dbReference type="EMBL" id="KIK71893.1"/>
    </source>
</evidence>
<proteinExistence type="predicted"/>
<dbReference type="EMBL" id="KN831506">
    <property type="protein sequence ID" value="KIK71893.1"/>
    <property type="molecule type" value="Genomic_DNA"/>
</dbReference>
<organism evidence="2 3">
    <name type="scientific">Paxillus rubicundulus Ve08.2h10</name>
    <dbReference type="NCBI Taxonomy" id="930991"/>
    <lineage>
        <taxon>Eukaryota</taxon>
        <taxon>Fungi</taxon>
        <taxon>Dikarya</taxon>
        <taxon>Basidiomycota</taxon>
        <taxon>Agaricomycotina</taxon>
        <taxon>Agaricomycetes</taxon>
        <taxon>Agaricomycetidae</taxon>
        <taxon>Boletales</taxon>
        <taxon>Paxilineae</taxon>
        <taxon>Paxillaceae</taxon>
        <taxon>Paxillus</taxon>
    </lineage>
</organism>
<keyword evidence="3" id="KW-1185">Reference proteome</keyword>
<accession>A0A0D0C8E1</accession>
<protein>
    <submittedName>
        <fullName evidence="2">Uncharacterized protein</fullName>
    </submittedName>
</protein>
<dbReference type="Proteomes" id="UP000054538">
    <property type="component" value="Unassembled WGS sequence"/>
</dbReference>
<feature type="compositionally biased region" description="Polar residues" evidence="1">
    <location>
        <begin position="8"/>
        <end position="20"/>
    </location>
</feature>
<dbReference type="InParanoid" id="A0A0D0C8E1"/>
<sequence length="61" mass="6573">MLSESDASKNSRNSQASIHSLCSRGTVDLTSLKKSKKPSSSSQQAVMEIQGRPHSMKLPLS</sequence>
<name>A0A0D0C8E1_9AGAM</name>
<gene>
    <name evidence="2" type="ORF">PAXRUDRAFT_22676</name>
</gene>
<evidence type="ECO:0000313" key="3">
    <source>
        <dbReference type="Proteomes" id="UP000054538"/>
    </source>
</evidence>